<keyword evidence="1" id="KW-1133">Transmembrane helix</keyword>
<keyword evidence="3" id="KW-1185">Reference proteome</keyword>
<feature type="transmembrane region" description="Helical" evidence="1">
    <location>
        <begin position="242"/>
        <end position="261"/>
    </location>
</feature>
<keyword evidence="1" id="KW-0812">Transmembrane</keyword>
<dbReference type="EMBL" id="FNXY01000007">
    <property type="protein sequence ID" value="SEJ38469.1"/>
    <property type="molecule type" value="Genomic_DNA"/>
</dbReference>
<evidence type="ECO:0000313" key="3">
    <source>
        <dbReference type="Proteomes" id="UP000199532"/>
    </source>
</evidence>
<dbReference type="Proteomes" id="UP000199532">
    <property type="component" value="Unassembled WGS sequence"/>
</dbReference>
<gene>
    <name evidence="2" type="ORF">SAMN04487995_4385</name>
</gene>
<proteinExistence type="predicted"/>
<dbReference type="AlphaFoldDB" id="A0A1H6YB44"/>
<feature type="transmembrane region" description="Helical" evidence="1">
    <location>
        <begin position="205"/>
        <end position="221"/>
    </location>
</feature>
<feature type="transmembrane region" description="Helical" evidence="1">
    <location>
        <begin position="372"/>
        <end position="392"/>
    </location>
</feature>
<feature type="transmembrane region" description="Helical" evidence="1">
    <location>
        <begin position="139"/>
        <end position="162"/>
    </location>
</feature>
<reference evidence="2 3" key="1">
    <citation type="submission" date="2016-10" db="EMBL/GenBank/DDBJ databases">
        <authorList>
            <person name="de Groot N.N."/>
        </authorList>
    </citation>
    <scope>NUCLEOTIDE SEQUENCE [LARGE SCALE GENOMIC DNA]</scope>
    <source>
        <strain evidence="2 3">DSM 19938</strain>
    </source>
</reference>
<evidence type="ECO:0000313" key="2">
    <source>
        <dbReference type="EMBL" id="SEJ38469.1"/>
    </source>
</evidence>
<organism evidence="2 3">
    <name type="scientific">Dyadobacter koreensis</name>
    <dbReference type="NCBI Taxonomy" id="408657"/>
    <lineage>
        <taxon>Bacteria</taxon>
        <taxon>Pseudomonadati</taxon>
        <taxon>Bacteroidota</taxon>
        <taxon>Cytophagia</taxon>
        <taxon>Cytophagales</taxon>
        <taxon>Spirosomataceae</taxon>
        <taxon>Dyadobacter</taxon>
    </lineage>
</organism>
<dbReference type="OrthoDB" id="910687at2"/>
<feature type="transmembrane region" description="Helical" evidence="1">
    <location>
        <begin position="7"/>
        <end position="30"/>
    </location>
</feature>
<feature type="transmembrane region" description="Helical" evidence="1">
    <location>
        <begin position="273"/>
        <end position="293"/>
    </location>
</feature>
<keyword evidence="1" id="KW-0472">Membrane</keyword>
<evidence type="ECO:0000256" key="1">
    <source>
        <dbReference type="SAM" id="Phobius"/>
    </source>
</evidence>
<accession>A0A1H6YB44</accession>
<feature type="transmembrane region" description="Helical" evidence="1">
    <location>
        <begin position="89"/>
        <end position="109"/>
    </location>
</feature>
<feature type="transmembrane region" description="Helical" evidence="1">
    <location>
        <begin position="116"/>
        <end position="133"/>
    </location>
</feature>
<sequence>MAFSKIVPGVFSVVIFVFFLIFIIHFSTGIPQADDYPMMFQFLDRWAVAGTIQQKYILLTEQFLDHRMVAMKLTVLAVKAIFDKMDINVINGVGVLIWLSTISILFKAFSRCGHSVASFLPILFFAVHPGYGFDGLFWAATWMAFPWAIFFSVSCFYCLTFYENKTSFVFASTLSIFAMFSHGNGILCCIISLLILVFQKKYKRALIWLCLSGISLFLFFYKYKTGETSEASPIENLLNRPFFVLSSIGAFNGGSIFFPNIEVTEFSANKLPAIVFGLLLFLFILGIAISLMAERIGYSNKFFPQIPPRKLTLFLCAIGLFVIATSIMISCVRTGGDVIHGFAARYHFYSALLLSVIYMFVVSILKNVKFKYWFKVAAIGTGFVYCVAQYWYQTAEIADYVRIYQAGLYNSKRSGKWVLYKDARFWERGLDKYSNENIWSQSSDSFRFPPVRLNPDSDPSVINMTELSNGNTVAVADSENNLTIRVKGIFFQFSVISAITDGVYMNLVSESKCFLYPLRLERTGLRQFVKSHIYYKSASKLEIKKKWFSPGLYQLHIFIVRGGKRLMLRTNKTIKIKEYPFEV</sequence>
<feature type="transmembrane region" description="Helical" evidence="1">
    <location>
        <begin position="347"/>
        <end position="365"/>
    </location>
</feature>
<dbReference type="STRING" id="408657.SAMN04487995_4385"/>
<feature type="transmembrane region" description="Helical" evidence="1">
    <location>
        <begin position="174"/>
        <end position="199"/>
    </location>
</feature>
<dbReference type="RefSeq" id="WP_090338395.1">
    <property type="nucleotide sequence ID" value="NZ_FNXY01000007.1"/>
</dbReference>
<name>A0A1H6YB44_9BACT</name>
<feature type="transmembrane region" description="Helical" evidence="1">
    <location>
        <begin position="313"/>
        <end position="335"/>
    </location>
</feature>
<protein>
    <submittedName>
        <fullName evidence="2">Uncharacterized protein</fullName>
    </submittedName>
</protein>